<protein>
    <recommendedName>
        <fullName evidence="4">DUF4789 domain-containing protein</fullName>
    </recommendedName>
</protein>
<evidence type="ECO:0000313" key="3">
    <source>
        <dbReference type="Proteomes" id="UP001497623"/>
    </source>
</evidence>
<dbReference type="EMBL" id="CAXKWB010150309">
    <property type="protein sequence ID" value="CAL4248090.1"/>
    <property type="molecule type" value="Genomic_DNA"/>
</dbReference>
<organism evidence="2 3">
    <name type="scientific">Meganyctiphanes norvegica</name>
    <name type="common">Northern krill</name>
    <name type="synonym">Thysanopoda norvegica</name>
    <dbReference type="NCBI Taxonomy" id="48144"/>
    <lineage>
        <taxon>Eukaryota</taxon>
        <taxon>Metazoa</taxon>
        <taxon>Ecdysozoa</taxon>
        <taxon>Arthropoda</taxon>
        <taxon>Crustacea</taxon>
        <taxon>Multicrustacea</taxon>
        <taxon>Malacostraca</taxon>
        <taxon>Eumalacostraca</taxon>
        <taxon>Eucarida</taxon>
        <taxon>Euphausiacea</taxon>
        <taxon>Euphausiidae</taxon>
        <taxon>Meganyctiphanes</taxon>
    </lineage>
</organism>
<feature type="region of interest" description="Disordered" evidence="1">
    <location>
        <begin position="469"/>
        <end position="496"/>
    </location>
</feature>
<dbReference type="AlphaFoldDB" id="A0AAV2SWQ8"/>
<sequence>IDMCGRNEVDVKGAGCFQLLQQGPCSVTQMVLLDPYTNKGFCGPRLCPPDRVFIFGDQQCYDPRTPKICPPGRQLFMTAYGTPICGCPDGTYESSDDHYNDVCEPILGTSMLCSQGQVLWFSAPGQRMECLTDPCGGLNLNRGPNDLPYIPDGQGSCPQLVQSTGVCRAETWYSLATDHLLGTCATLQEAGYTVLQPDTLTAIMQQFGNPISTDSTPPIPVAPSATSPTGGNMLSSNIGIGAPINTGIQGNAGVQFNQRHPDVPGKPFSQTKGQNTFTQQGLAAPISHITPVQTTTQQHGFVTSMISSVPSFMSSNVGNNQVAQSSILGNQGGFTFPNTNPHRFTQDLNLGGHRFSSQGSSVLHNNAQIVKGVTQSENLNHNSFGSDGSSQIHTGNPKQSVVNSHSFNTQHNVFPMPPLITFSDETDIPLIDLHQSSNSKPTVGFRELIQLDSEEGFFSPFGTTKHDFEESFGDSSTFDSQSIERTQEDSDSRKGISDGFLRRHQETIQSFSHVSAHTPVYSLLEYLPPKQSNPTSTFHRRHVASLLDIQPGLSLPPNDGLGGASGFLVQKGVKIIAQTNANDGLFDNASIQPSGRSFSDYIESVKLIMSVLPEMQEGKRVQRDLPHNRTRRRALLHASPGNVFEPRLVSCKAGAARDVNAKCRNVILPSRYPPRRSNRAAPPIRPGAQCPQNTVRDARRRCVNRRLATNSLISSGLG</sequence>
<evidence type="ECO:0008006" key="4">
    <source>
        <dbReference type="Google" id="ProtNLM"/>
    </source>
</evidence>
<feature type="region of interest" description="Disordered" evidence="1">
    <location>
        <begin position="670"/>
        <end position="693"/>
    </location>
</feature>
<proteinExistence type="predicted"/>
<feature type="non-terminal residue" evidence="2">
    <location>
        <position position="1"/>
    </location>
</feature>
<keyword evidence="3" id="KW-1185">Reference proteome</keyword>
<feature type="compositionally biased region" description="Basic and acidic residues" evidence="1">
    <location>
        <begin position="485"/>
        <end position="496"/>
    </location>
</feature>
<feature type="compositionally biased region" description="Polar residues" evidence="1">
    <location>
        <begin position="473"/>
        <end position="484"/>
    </location>
</feature>
<reference evidence="2 3" key="1">
    <citation type="submission" date="2024-05" db="EMBL/GenBank/DDBJ databases">
        <authorList>
            <person name="Wallberg A."/>
        </authorList>
    </citation>
    <scope>NUCLEOTIDE SEQUENCE [LARGE SCALE GENOMIC DNA]</scope>
</reference>
<gene>
    <name evidence="2" type="ORF">MNOR_LOCUS41371</name>
</gene>
<dbReference type="PANTHER" id="PTHR21177:SF7">
    <property type="entry name" value="GH11627P"/>
    <property type="match status" value="1"/>
</dbReference>
<dbReference type="Proteomes" id="UP001497623">
    <property type="component" value="Unassembled WGS sequence"/>
</dbReference>
<dbReference type="PANTHER" id="PTHR21177">
    <property type="entry name" value="IP06524P-RELATED"/>
    <property type="match status" value="1"/>
</dbReference>
<name>A0AAV2SWQ8_MEGNR</name>
<accession>A0AAV2SWQ8</accession>
<evidence type="ECO:0000313" key="2">
    <source>
        <dbReference type="EMBL" id="CAL4248090.1"/>
    </source>
</evidence>
<evidence type="ECO:0000256" key="1">
    <source>
        <dbReference type="SAM" id="MobiDB-lite"/>
    </source>
</evidence>
<comment type="caution">
    <text evidence="2">The sequence shown here is derived from an EMBL/GenBank/DDBJ whole genome shotgun (WGS) entry which is preliminary data.</text>
</comment>